<proteinExistence type="predicted"/>
<reference evidence="2" key="1">
    <citation type="submission" date="2021-02" db="EMBL/GenBank/DDBJ databases">
        <authorList>
            <person name="Nowell W R."/>
        </authorList>
    </citation>
    <scope>NUCLEOTIDE SEQUENCE</scope>
</reference>
<name>A0A814RKA5_9BILA</name>
<dbReference type="EMBL" id="CAJOBC010006431">
    <property type="protein sequence ID" value="CAF3898804.1"/>
    <property type="molecule type" value="Genomic_DNA"/>
</dbReference>
<feature type="domain" description="F-box" evidence="1">
    <location>
        <begin position="1"/>
        <end position="50"/>
    </location>
</feature>
<protein>
    <recommendedName>
        <fullName evidence="1">F-box domain-containing protein</fullName>
    </recommendedName>
</protein>
<keyword evidence="4" id="KW-1185">Reference proteome</keyword>
<evidence type="ECO:0000313" key="2">
    <source>
        <dbReference type="EMBL" id="CAF1135111.1"/>
    </source>
</evidence>
<sequence length="572" mass="67699">MFLFEYLPNELIINLFDYLDDYDRYVSFDGLNQRFDKLLLYVTHSSWFTVNFSNLHQSKFHRVCKFMKSEDTRSLTLSNYRHSVHINQIPLFFNIYFQLDQLKYLQRLYLYGIDDNQCQSFLPKLEQLQHLSLLTFKCLTVVRQFNLSARFLSLKTVRTLKFLSDGGQIAFVMDTSPPIIVINHVQYLKINLSLDIESLNQLLIHLPHLKSLDIKLTKETRNPVNHMDDKSLTTCIETDITILTIELYSYTRITFNDIQECLKSFFKLKNFIITGIVSDRQFFDGQRWKQLIDTRLPNLEQFQFLFTIYKYEITKLNVTSFDTWHRVQCDSNQHVTSIYTLPYAFHKQELSLPFQSISPKMKRTDYSRVRQLRFVSANNAATNEQSVLENRCYPNIDTLILWKISPFLSSLNDLSNLIVLDTIRHLDIGYHAADIQIHLDLLRQISKNLHSLTIRNYDLFDELWTLANNQSISCKTIKTLSLHFTYFNIKYVKSFCQLFPNVEELSAVVLRLNNICSVVKSIKNLIWLKLKCEELKNMYTTDITRWLISSKMSKTVENMSHPINDEIHFWLK</sequence>
<evidence type="ECO:0000313" key="3">
    <source>
        <dbReference type="EMBL" id="CAF3898804.1"/>
    </source>
</evidence>
<evidence type="ECO:0000259" key="1">
    <source>
        <dbReference type="PROSITE" id="PS50181"/>
    </source>
</evidence>
<evidence type="ECO:0000313" key="4">
    <source>
        <dbReference type="Proteomes" id="UP000663829"/>
    </source>
</evidence>
<dbReference type="PROSITE" id="PS50181">
    <property type="entry name" value="FBOX"/>
    <property type="match status" value="1"/>
</dbReference>
<dbReference type="OrthoDB" id="2125396at2759"/>
<dbReference type="EMBL" id="CAJNOQ010006431">
    <property type="protein sequence ID" value="CAF1135111.1"/>
    <property type="molecule type" value="Genomic_DNA"/>
</dbReference>
<dbReference type="Proteomes" id="UP000663829">
    <property type="component" value="Unassembled WGS sequence"/>
</dbReference>
<accession>A0A814RKA5</accession>
<organism evidence="2 4">
    <name type="scientific">Didymodactylos carnosus</name>
    <dbReference type="NCBI Taxonomy" id="1234261"/>
    <lineage>
        <taxon>Eukaryota</taxon>
        <taxon>Metazoa</taxon>
        <taxon>Spiralia</taxon>
        <taxon>Gnathifera</taxon>
        <taxon>Rotifera</taxon>
        <taxon>Eurotatoria</taxon>
        <taxon>Bdelloidea</taxon>
        <taxon>Philodinida</taxon>
        <taxon>Philodinidae</taxon>
        <taxon>Didymodactylos</taxon>
    </lineage>
</organism>
<dbReference type="InterPro" id="IPR001810">
    <property type="entry name" value="F-box_dom"/>
</dbReference>
<dbReference type="AlphaFoldDB" id="A0A814RKA5"/>
<dbReference type="SUPFAM" id="SSF52047">
    <property type="entry name" value="RNI-like"/>
    <property type="match status" value="1"/>
</dbReference>
<gene>
    <name evidence="2" type="ORF">GPM918_LOCUS20396</name>
    <name evidence="3" type="ORF">SRO942_LOCUS20393</name>
</gene>
<dbReference type="Proteomes" id="UP000681722">
    <property type="component" value="Unassembled WGS sequence"/>
</dbReference>
<comment type="caution">
    <text evidence="2">The sequence shown here is derived from an EMBL/GenBank/DDBJ whole genome shotgun (WGS) entry which is preliminary data.</text>
</comment>